<organism evidence="1">
    <name type="scientific">uncultured Caudovirales phage</name>
    <dbReference type="NCBI Taxonomy" id="2100421"/>
    <lineage>
        <taxon>Viruses</taxon>
        <taxon>Duplodnaviria</taxon>
        <taxon>Heunggongvirae</taxon>
        <taxon>Uroviricota</taxon>
        <taxon>Caudoviricetes</taxon>
        <taxon>Peduoviridae</taxon>
        <taxon>Maltschvirus</taxon>
        <taxon>Maltschvirus maltsch</taxon>
    </lineage>
</organism>
<sequence length="62" mass="6821">MKPFILILVMLTSGCAYNGGKDTWYPGQPIPHKIGAAWSAQPMPGQSRVVVNGQVFTIYQQK</sequence>
<gene>
    <name evidence="1" type="ORF">UFOVP389_39</name>
</gene>
<dbReference type="EMBL" id="LR798332">
    <property type="protein sequence ID" value="CAB5224150.1"/>
    <property type="molecule type" value="Genomic_DNA"/>
</dbReference>
<evidence type="ECO:0000313" key="1">
    <source>
        <dbReference type="EMBL" id="CAB5224150.1"/>
    </source>
</evidence>
<dbReference type="PROSITE" id="PS51257">
    <property type="entry name" value="PROKAR_LIPOPROTEIN"/>
    <property type="match status" value="1"/>
</dbReference>
<accession>A0A6J7X494</accession>
<reference evidence="1" key="1">
    <citation type="submission" date="2020-05" db="EMBL/GenBank/DDBJ databases">
        <authorList>
            <person name="Chiriac C."/>
            <person name="Salcher M."/>
            <person name="Ghai R."/>
            <person name="Kavagutti S V."/>
        </authorList>
    </citation>
    <scope>NUCLEOTIDE SEQUENCE</scope>
</reference>
<name>A0A6J7X494_9CAUD</name>
<proteinExistence type="predicted"/>
<protein>
    <submittedName>
        <fullName evidence="1">Uncharacterized protein</fullName>
    </submittedName>
</protein>